<dbReference type="RefSeq" id="WP_014791887.1">
    <property type="nucleotide sequence ID" value="NC_018016.1"/>
</dbReference>
<dbReference type="InterPro" id="IPR006522">
    <property type="entry name" value="Phage_virion_morphogenesis"/>
</dbReference>
<evidence type="ECO:0000313" key="2">
    <source>
        <dbReference type="Proteomes" id="UP000006051"/>
    </source>
</evidence>
<dbReference type="eggNOG" id="COG5005">
    <property type="taxonomic scope" value="Bacteria"/>
</dbReference>
<dbReference type="KEGG" id="orh:Ornrh_2255"/>
<dbReference type="HOGENOM" id="CLU_1568451_0_0_10"/>
<dbReference type="EMBL" id="CP003283">
    <property type="protein sequence ID" value="AFL98386.1"/>
    <property type="molecule type" value="Genomic_DNA"/>
</dbReference>
<keyword evidence="2" id="KW-1185">Reference proteome</keyword>
<reference evidence="1 2" key="1">
    <citation type="submission" date="2012-06" db="EMBL/GenBank/DDBJ databases">
        <title>The complete genome of Ornithobacterium rhinotracheale DSM 15997.</title>
        <authorList>
            <consortium name="US DOE Joint Genome Institute (JGI-PGF)"/>
            <person name="Lucas S."/>
            <person name="Copeland A."/>
            <person name="Lapidus A."/>
            <person name="Goodwin L."/>
            <person name="Pitluck S."/>
            <person name="Peters L."/>
            <person name="Mikhailova N."/>
            <person name="Teshima H."/>
            <person name="Kyrpides N."/>
            <person name="Mavromatis K."/>
            <person name="Pagani I."/>
            <person name="Ivanova N."/>
            <person name="Ovchinnikova G."/>
            <person name="Zeytun A."/>
            <person name="Detter J.C."/>
            <person name="Han C."/>
            <person name="Land M."/>
            <person name="Hauser L."/>
            <person name="Markowitz V."/>
            <person name="Cheng J.-F."/>
            <person name="Hugenholtz P."/>
            <person name="Woyke T."/>
            <person name="Wu D."/>
            <person name="Lang E."/>
            <person name="Kopitz M."/>
            <person name="Brambilla E."/>
            <person name="Klenk H.-P."/>
            <person name="Eisen J.A."/>
        </authorList>
    </citation>
    <scope>NUCLEOTIDE SEQUENCE [LARGE SCALE GENOMIC DNA]</scope>
    <source>
        <strain evidence="2">ATCC 51463 / DSM 15997 / CCUG 23171 / LMG 9086</strain>
    </source>
</reference>
<sequence>MEENQVPDFMKMAEEMLQGLPQRVAEEARNHFMKSFIKEGFTANSFIAWPKRKDTLPHKMLSLSYTLKNSIKISRADFEQVIISAGEGIPYAAIHNEGGNITIPVTKKMRKYFWAMYKKTGEERYKRMAITKKDFLSVHIPKRQYIGESKVLDKKINNIILDEIKKAYKKLNLK</sequence>
<proteinExistence type="predicted"/>
<dbReference type="AlphaFoldDB" id="I4A352"/>
<protein>
    <submittedName>
        <fullName evidence="1">Mu-like prophage protein gpG</fullName>
    </submittedName>
</protein>
<dbReference type="STRING" id="867902.Ornrh_2255"/>
<dbReference type="GeneID" id="71570489"/>
<evidence type="ECO:0000313" key="1">
    <source>
        <dbReference type="EMBL" id="AFL98386.1"/>
    </source>
</evidence>
<dbReference type="GeneID" id="97258996"/>
<gene>
    <name evidence="1" type="ordered locus">Ornrh_2255</name>
</gene>
<accession>I4A352</accession>
<organism evidence="1 2">
    <name type="scientific">Ornithobacterium rhinotracheale (strain ATCC 51463 / DSM 15997 / CCUG 23171 / CIP 104009 / LMG 9086)</name>
    <dbReference type="NCBI Taxonomy" id="867902"/>
    <lineage>
        <taxon>Bacteria</taxon>
        <taxon>Pseudomonadati</taxon>
        <taxon>Bacteroidota</taxon>
        <taxon>Flavobacteriia</taxon>
        <taxon>Flavobacteriales</taxon>
        <taxon>Weeksellaceae</taxon>
        <taxon>Ornithobacterium</taxon>
    </lineage>
</organism>
<dbReference type="Pfam" id="PF05069">
    <property type="entry name" value="Phage_tail_S"/>
    <property type="match status" value="1"/>
</dbReference>
<dbReference type="PATRIC" id="fig|867902.3.peg.2210"/>
<dbReference type="Proteomes" id="UP000006051">
    <property type="component" value="Chromosome"/>
</dbReference>
<name>I4A352_ORNRL</name>